<dbReference type="AlphaFoldDB" id="A0A0D2MEG6"/>
<dbReference type="Proteomes" id="UP000054498">
    <property type="component" value="Unassembled WGS sequence"/>
</dbReference>
<evidence type="ECO:0000256" key="1">
    <source>
        <dbReference type="SAM" id="MobiDB-lite"/>
    </source>
</evidence>
<evidence type="ECO:0000313" key="2">
    <source>
        <dbReference type="EMBL" id="KIY99101.1"/>
    </source>
</evidence>
<dbReference type="RefSeq" id="XP_013898121.1">
    <property type="nucleotide sequence ID" value="XM_014042667.1"/>
</dbReference>
<sequence length="508" mass="54482">MSTLARPHPLGPLGRARPSATTATTAVAATRSRRPAGGAGMRRGGRPKQEGLPPVLMPLPSSDPAFADAQQQHEQQQREHAQERAKLFDMNGEGSGMMRPPQRRRAPAPDAAPQGEAASNPAPAKRARAQRPLGAAADEVARMYKEQERRSRAGQPGQRQQRQGRQQKQQEQRQRRARMLVATPSTTQGELAAAVVSMMDFWPSARLAAPDQNIELALHSLQFASSMLARNRSGKWHEPQAISFQVEPLADASVAWQQQQQQQQEKQEQQQQEQEQEQEDGKRPQETQGQQAEGAQQQSGAATDDGQMVAAVVSSEDQQQQQQQQQQEEQQQQEDETVGVDLEVGSPAAAAAAAAADAVPSSAGLLFRLHRVPAAAARLHADGSPPFSVRHTDDPAARGAELARALLAGLEGGRTTVVLKCVGRSAMPNAAKALLTAHSALRAAGHDLVAVCDLRSEPAAGSRGSAWRWRFLAACCPAEGADERARTTPYAMAGAMEAGAEEADLATE</sequence>
<feature type="compositionally biased region" description="Low complexity" evidence="1">
    <location>
        <begin position="153"/>
        <end position="167"/>
    </location>
</feature>
<feature type="compositionally biased region" description="Low complexity" evidence="1">
    <location>
        <begin position="257"/>
        <end position="273"/>
    </location>
</feature>
<dbReference type="OrthoDB" id="10666610at2759"/>
<feature type="compositionally biased region" description="Basic and acidic residues" evidence="1">
    <location>
        <begin position="75"/>
        <end position="87"/>
    </location>
</feature>
<accession>A0A0D2MEG6</accession>
<protein>
    <submittedName>
        <fullName evidence="2">Uncharacterized protein</fullName>
    </submittedName>
</protein>
<feature type="region of interest" description="Disordered" evidence="1">
    <location>
        <begin position="145"/>
        <end position="181"/>
    </location>
</feature>
<feature type="region of interest" description="Disordered" evidence="1">
    <location>
        <begin position="255"/>
        <end position="337"/>
    </location>
</feature>
<evidence type="ECO:0000313" key="3">
    <source>
        <dbReference type="Proteomes" id="UP000054498"/>
    </source>
</evidence>
<dbReference type="KEGG" id="mng:MNEG_8861"/>
<gene>
    <name evidence="2" type="ORF">MNEG_8861</name>
</gene>
<name>A0A0D2MEG6_9CHLO</name>
<organism evidence="2 3">
    <name type="scientific">Monoraphidium neglectum</name>
    <dbReference type="NCBI Taxonomy" id="145388"/>
    <lineage>
        <taxon>Eukaryota</taxon>
        <taxon>Viridiplantae</taxon>
        <taxon>Chlorophyta</taxon>
        <taxon>core chlorophytes</taxon>
        <taxon>Chlorophyceae</taxon>
        <taxon>CS clade</taxon>
        <taxon>Sphaeropleales</taxon>
        <taxon>Selenastraceae</taxon>
        <taxon>Monoraphidium</taxon>
    </lineage>
</organism>
<reference evidence="2 3" key="1">
    <citation type="journal article" date="2013" name="BMC Genomics">
        <title>Reconstruction of the lipid metabolism for the microalga Monoraphidium neglectum from its genome sequence reveals characteristics suitable for biofuel production.</title>
        <authorList>
            <person name="Bogen C."/>
            <person name="Al-Dilaimi A."/>
            <person name="Albersmeier A."/>
            <person name="Wichmann J."/>
            <person name="Grundmann M."/>
            <person name="Rupp O."/>
            <person name="Lauersen K.J."/>
            <person name="Blifernez-Klassen O."/>
            <person name="Kalinowski J."/>
            <person name="Goesmann A."/>
            <person name="Mussgnug J.H."/>
            <person name="Kruse O."/>
        </authorList>
    </citation>
    <scope>NUCLEOTIDE SEQUENCE [LARGE SCALE GENOMIC DNA]</scope>
    <source>
        <strain evidence="2 3">SAG 48.87</strain>
    </source>
</reference>
<feature type="compositionally biased region" description="Low complexity" evidence="1">
    <location>
        <begin position="15"/>
        <end position="30"/>
    </location>
</feature>
<feature type="region of interest" description="Disordered" evidence="1">
    <location>
        <begin position="1"/>
        <end position="133"/>
    </location>
</feature>
<feature type="compositionally biased region" description="Low complexity" evidence="1">
    <location>
        <begin position="316"/>
        <end position="330"/>
    </location>
</feature>
<dbReference type="EMBL" id="KK101956">
    <property type="protein sequence ID" value="KIY99101.1"/>
    <property type="molecule type" value="Genomic_DNA"/>
</dbReference>
<feature type="compositionally biased region" description="Low complexity" evidence="1">
    <location>
        <begin position="286"/>
        <end position="303"/>
    </location>
</feature>
<dbReference type="STRING" id="145388.A0A0D2MEG6"/>
<dbReference type="GeneID" id="25741736"/>
<keyword evidence="3" id="KW-1185">Reference proteome</keyword>
<proteinExistence type="predicted"/>